<evidence type="ECO:0000256" key="3">
    <source>
        <dbReference type="ARBA" id="ARBA00022741"/>
    </source>
</evidence>
<dbReference type="SUPFAM" id="SSF47323">
    <property type="entry name" value="Anticodon-binding domain of a subclass of class I aminoacyl-tRNA synthetases"/>
    <property type="match status" value="1"/>
</dbReference>
<dbReference type="eggNOG" id="KOG0437">
    <property type="taxonomic scope" value="Eukaryota"/>
</dbReference>
<dbReference type="GO" id="GO:0004823">
    <property type="term" value="F:leucine-tRNA ligase activity"/>
    <property type="evidence" value="ECO:0007669"/>
    <property type="project" value="InterPro"/>
</dbReference>
<dbReference type="PANTHER" id="PTHR45794:SF1">
    <property type="entry name" value="LEUCINE--TRNA LIGASE, CYTOPLASMIC"/>
    <property type="match status" value="1"/>
</dbReference>
<dbReference type="Gene3D" id="1.10.730.10">
    <property type="entry name" value="Isoleucyl-tRNA Synthetase, Domain 1"/>
    <property type="match status" value="1"/>
</dbReference>
<evidence type="ECO:0000256" key="2">
    <source>
        <dbReference type="ARBA" id="ARBA00022598"/>
    </source>
</evidence>
<protein>
    <submittedName>
        <fullName evidence="9">Leucyl-tRNA synthetase</fullName>
    </submittedName>
</protein>
<evidence type="ECO:0000256" key="6">
    <source>
        <dbReference type="ARBA" id="ARBA00023146"/>
    </source>
</evidence>
<keyword evidence="4" id="KW-0067">ATP-binding</keyword>
<dbReference type="InterPro" id="IPR055416">
    <property type="entry name" value="RBD_LARS1"/>
</dbReference>
<evidence type="ECO:0000313" key="9">
    <source>
        <dbReference type="EMBL" id="EQB51577.1"/>
    </source>
</evidence>
<evidence type="ECO:0000259" key="8">
    <source>
        <dbReference type="Pfam" id="PF24810"/>
    </source>
</evidence>
<organism evidence="9 10">
    <name type="scientific">Colletotrichum gloeosporioides (strain Cg-14)</name>
    <name type="common">Anthracnose fungus</name>
    <name type="synonym">Glomerella cingulata</name>
    <dbReference type="NCBI Taxonomy" id="1237896"/>
    <lineage>
        <taxon>Eukaryota</taxon>
        <taxon>Fungi</taxon>
        <taxon>Dikarya</taxon>
        <taxon>Ascomycota</taxon>
        <taxon>Pezizomycotina</taxon>
        <taxon>Sordariomycetes</taxon>
        <taxon>Hypocreomycetidae</taxon>
        <taxon>Glomerellales</taxon>
        <taxon>Glomerellaceae</taxon>
        <taxon>Colletotrichum</taxon>
        <taxon>Colletotrichum gloeosporioides species complex</taxon>
    </lineage>
</organism>
<dbReference type="InterPro" id="IPR013155">
    <property type="entry name" value="M/V/L/I-tRNA-synth_anticd-bd"/>
</dbReference>
<proteinExistence type="inferred from homology"/>
<evidence type="ECO:0000256" key="5">
    <source>
        <dbReference type="ARBA" id="ARBA00022917"/>
    </source>
</evidence>
<gene>
    <name evidence="9" type="ORF">CGLO_08866</name>
</gene>
<dbReference type="PANTHER" id="PTHR45794">
    <property type="entry name" value="LEUCYL-TRNA SYNTHETASE"/>
    <property type="match status" value="1"/>
</dbReference>
<evidence type="ECO:0000259" key="7">
    <source>
        <dbReference type="Pfam" id="PF08264"/>
    </source>
</evidence>
<dbReference type="InterPro" id="IPR004493">
    <property type="entry name" value="Leu-tRNA-synth_Ia_arc/euk"/>
</dbReference>
<sequence>MSKSTGNFLTMQDVARKFGADAARIGLADAGDTNGDSNFEEDVANQAILRLYTLREWCDDVVKNKSELRTGEFNFFDKVFNNEMNVIAKEAIQQYTDTSYKLALKASFYDFNNALSFYRESCSSIKMHHDLVIRFIELQCLLIAVVAPHWAESVWVEILGKPTSIQQATFPEIPETDAALTAARKYISVTASNVNSAESLQLKKKAKGKETSFDPKKPKKLTVFMSESFPQWQQAYIDLLKEMWNPATNSVDDKALNGKIAKMGEMKKAMPFVQGLKRRLQAGEPANAVLERKLAFDEKAVLVDMVDGLKRSANLVEVSIVAVEEGSKKGTDLISGATVENLPPNAEGAVPGAPNFLFANVESS</sequence>
<evidence type="ECO:0000256" key="1">
    <source>
        <dbReference type="ARBA" id="ARBA00005594"/>
    </source>
</evidence>
<keyword evidence="6 9" id="KW-0030">Aminoacyl-tRNA synthetase</keyword>
<dbReference type="AlphaFoldDB" id="T0K7W7"/>
<dbReference type="STRING" id="1237896.T0K7W7"/>
<reference evidence="10" key="1">
    <citation type="journal article" date="2013" name="Mol. Plant Microbe Interact.">
        <title>Global aspects of pacC regulation of pathogenicity genes in Colletotrichum gloeosporioides as revealed by transcriptome analysis.</title>
        <authorList>
            <person name="Alkan N."/>
            <person name="Meng X."/>
            <person name="Friedlander G."/>
            <person name="Reuveni E."/>
            <person name="Sukno S."/>
            <person name="Sherman A."/>
            <person name="Thon M."/>
            <person name="Fluhr R."/>
            <person name="Prusky D."/>
        </authorList>
    </citation>
    <scope>NUCLEOTIDE SEQUENCE [LARGE SCALE GENOMIC DNA]</scope>
    <source>
        <strain evidence="10">Cg-14</strain>
    </source>
</reference>
<comment type="similarity">
    <text evidence="1">Belongs to the class-I aminoacyl-tRNA synthetase family.</text>
</comment>
<comment type="caution">
    <text evidence="9">The sequence shown here is derived from an EMBL/GenBank/DDBJ whole genome shotgun (WGS) entry which is preliminary data.</text>
</comment>
<keyword evidence="2" id="KW-0436">Ligase</keyword>
<dbReference type="GO" id="GO:0006429">
    <property type="term" value="P:leucyl-tRNA aminoacylation"/>
    <property type="evidence" value="ECO:0007669"/>
    <property type="project" value="InterPro"/>
</dbReference>
<accession>T0K7W7</accession>
<evidence type="ECO:0000256" key="4">
    <source>
        <dbReference type="ARBA" id="ARBA00022840"/>
    </source>
</evidence>
<evidence type="ECO:0000313" key="10">
    <source>
        <dbReference type="Proteomes" id="UP000015530"/>
    </source>
</evidence>
<dbReference type="GO" id="GO:0005524">
    <property type="term" value="F:ATP binding"/>
    <property type="evidence" value="ECO:0007669"/>
    <property type="project" value="UniProtKB-KW"/>
</dbReference>
<dbReference type="InterPro" id="IPR009080">
    <property type="entry name" value="tRNAsynth_Ia_anticodon-bd"/>
</dbReference>
<dbReference type="HOGENOM" id="CLU_760784_0_0_1"/>
<feature type="domain" description="Methionyl/Valyl/Leucyl/Isoleucyl-tRNA synthetase anticodon-binding" evidence="7">
    <location>
        <begin position="77"/>
        <end position="205"/>
    </location>
</feature>
<dbReference type="EMBL" id="AMYD01001790">
    <property type="protein sequence ID" value="EQB51577.1"/>
    <property type="molecule type" value="Genomic_DNA"/>
</dbReference>
<keyword evidence="3" id="KW-0547">Nucleotide-binding</keyword>
<dbReference type="Pfam" id="PF24810">
    <property type="entry name" value="RBD_LARS1"/>
    <property type="match status" value="1"/>
</dbReference>
<dbReference type="SUPFAM" id="SSF52374">
    <property type="entry name" value="Nucleotidylyl transferase"/>
    <property type="match status" value="1"/>
</dbReference>
<feature type="domain" description="Leucine--tRNA ligase RagD-binding" evidence="8">
    <location>
        <begin position="227"/>
        <end position="282"/>
    </location>
</feature>
<dbReference type="Proteomes" id="UP000015530">
    <property type="component" value="Unassembled WGS sequence"/>
</dbReference>
<dbReference type="Pfam" id="PF08264">
    <property type="entry name" value="Anticodon_1"/>
    <property type="match status" value="1"/>
</dbReference>
<name>T0K7W7_COLGC</name>
<keyword evidence="5" id="KW-0648">Protein biosynthesis</keyword>
<dbReference type="CDD" id="cd07959">
    <property type="entry name" value="Anticodon_Ia_Leu_AEc"/>
    <property type="match status" value="1"/>
</dbReference>
<dbReference type="OrthoDB" id="10249672at2759"/>